<keyword evidence="3 7" id="KW-0347">Helicase</keyword>
<dbReference type="InterPro" id="IPR027417">
    <property type="entry name" value="P-loop_NTPase"/>
</dbReference>
<dbReference type="Pfam" id="PF00176">
    <property type="entry name" value="SNF2-rel_dom"/>
    <property type="match status" value="1"/>
</dbReference>
<dbReference type="CDD" id="cd18011">
    <property type="entry name" value="DEXDc_RapA"/>
    <property type="match status" value="1"/>
</dbReference>
<dbReference type="RefSeq" id="WP_236777870.1">
    <property type="nucleotide sequence ID" value="NZ_CP016379.1"/>
</dbReference>
<organism evidence="7 8">
    <name type="scientific">Anoxybacter fermentans</name>
    <dbReference type="NCBI Taxonomy" id="1323375"/>
    <lineage>
        <taxon>Bacteria</taxon>
        <taxon>Bacillati</taxon>
        <taxon>Bacillota</taxon>
        <taxon>Clostridia</taxon>
        <taxon>Halanaerobiales</taxon>
        <taxon>Anoxybacter</taxon>
    </lineage>
</organism>
<keyword evidence="8" id="KW-1185">Reference proteome</keyword>
<dbReference type="GO" id="GO:0005524">
    <property type="term" value="F:ATP binding"/>
    <property type="evidence" value="ECO:0007669"/>
    <property type="project" value="UniProtKB-KW"/>
</dbReference>
<evidence type="ECO:0000259" key="6">
    <source>
        <dbReference type="PROSITE" id="PS51194"/>
    </source>
</evidence>
<evidence type="ECO:0000313" key="7">
    <source>
        <dbReference type="EMBL" id="AZR72448.1"/>
    </source>
</evidence>
<evidence type="ECO:0000256" key="1">
    <source>
        <dbReference type="ARBA" id="ARBA00022741"/>
    </source>
</evidence>
<dbReference type="GO" id="GO:0004386">
    <property type="term" value="F:helicase activity"/>
    <property type="evidence" value="ECO:0007669"/>
    <property type="project" value="UniProtKB-KW"/>
</dbReference>
<dbReference type="PANTHER" id="PTHR10799">
    <property type="entry name" value="SNF2/RAD54 HELICASE FAMILY"/>
    <property type="match status" value="1"/>
</dbReference>
<feature type="domain" description="Helicase C-terminal" evidence="6">
    <location>
        <begin position="329"/>
        <end position="481"/>
    </location>
</feature>
<proteinExistence type="predicted"/>
<evidence type="ECO:0000313" key="8">
    <source>
        <dbReference type="Proteomes" id="UP000267250"/>
    </source>
</evidence>
<name>A0A3Q9HP36_9FIRM</name>
<accession>A0A3Q9HP36</accession>
<dbReference type="SMART" id="SM00487">
    <property type="entry name" value="DEXDc"/>
    <property type="match status" value="1"/>
</dbReference>
<reference evidence="7 8" key="1">
    <citation type="submission" date="2016-07" db="EMBL/GenBank/DDBJ databases">
        <title>Genome and transcriptome analysis of iron-reducing fermentative bacteria Anoxybacter fermentans.</title>
        <authorList>
            <person name="Zeng X."/>
            <person name="Shao Z."/>
        </authorList>
    </citation>
    <scope>NUCLEOTIDE SEQUENCE [LARGE SCALE GENOMIC DNA]</scope>
    <source>
        <strain evidence="7 8">DY22613</strain>
    </source>
</reference>
<keyword evidence="4" id="KW-0067">ATP-binding</keyword>
<dbReference type="InterPro" id="IPR014001">
    <property type="entry name" value="Helicase_ATP-bd"/>
</dbReference>
<evidence type="ECO:0000259" key="5">
    <source>
        <dbReference type="PROSITE" id="PS51192"/>
    </source>
</evidence>
<sequence length="523" mass="60906">MAIESQGSKRLLTIEELKDHWEEIGMELFPHQIECVDKVIHEMDGRALLADEVGLGKTIEAGMILKELLLRGKVKTFLILVPASLGYQWWFELSNKFKIDVWFNRKGRGLLYYDQMIASLDMCKRKHHADGLIKKGFDMVIVDEAHKLKNRNTLNWKFVNTLPKKYCLLLTATPIQNDLEELYNLVSIIKPDIFGSYKKFRDDYTTGKRKAKNQKELQHVLEKVMIRNSRQKSTLSFPARKVKLINLQLTPEEKELYDKVTRLVRIEYRKRQREKKSILFLLTLQREVCSSSFALLQTLEKMIKKGHPDLIDKLKELYQLAAKIRVNAKMRKVLEILKSLDGQAIIFTEFRATQWKLCEYLQQNGLVPVAFNGSMSANRKEWMKAIFREKGDVLVSTEAGGQGLNFQFCDTLINYDLPWNPMRIEQRIGRIHRLGQRNDVKIYNFSTIGTIEENIVNLLHEKINLFESVIGKLECIIKDNEKAKTFEGNIFKLIAEAEDDNDLRERFDTFGKAIVERGHFSLS</sequence>
<gene>
    <name evidence="7" type="ORF">BBF96_03040</name>
</gene>
<dbReference type="PROSITE" id="PS51194">
    <property type="entry name" value="HELICASE_CTER"/>
    <property type="match status" value="1"/>
</dbReference>
<dbReference type="KEGG" id="aft:BBF96_03040"/>
<dbReference type="Gene3D" id="3.40.50.10810">
    <property type="entry name" value="Tandem AAA-ATPase domain"/>
    <property type="match status" value="1"/>
</dbReference>
<dbReference type="Proteomes" id="UP000267250">
    <property type="component" value="Chromosome"/>
</dbReference>
<feature type="domain" description="Helicase ATP-binding" evidence="5">
    <location>
        <begin position="38"/>
        <end position="192"/>
    </location>
</feature>
<dbReference type="InterPro" id="IPR038718">
    <property type="entry name" value="SNF2-like_sf"/>
</dbReference>
<dbReference type="Pfam" id="PF00271">
    <property type="entry name" value="Helicase_C"/>
    <property type="match status" value="1"/>
</dbReference>
<dbReference type="AlphaFoldDB" id="A0A3Q9HP36"/>
<dbReference type="PROSITE" id="PS51192">
    <property type="entry name" value="HELICASE_ATP_BIND_1"/>
    <property type="match status" value="1"/>
</dbReference>
<evidence type="ECO:0000256" key="4">
    <source>
        <dbReference type="ARBA" id="ARBA00022840"/>
    </source>
</evidence>
<dbReference type="Gene3D" id="3.40.50.300">
    <property type="entry name" value="P-loop containing nucleotide triphosphate hydrolases"/>
    <property type="match status" value="1"/>
</dbReference>
<dbReference type="InterPro" id="IPR057342">
    <property type="entry name" value="DEXDc_RapA"/>
</dbReference>
<keyword evidence="2" id="KW-0378">Hydrolase</keyword>
<protein>
    <submittedName>
        <fullName evidence="7">Helicase</fullName>
    </submittedName>
</protein>
<dbReference type="SMART" id="SM00490">
    <property type="entry name" value="HELICc"/>
    <property type="match status" value="1"/>
</dbReference>
<dbReference type="SUPFAM" id="SSF52540">
    <property type="entry name" value="P-loop containing nucleoside triphosphate hydrolases"/>
    <property type="match status" value="2"/>
</dbReference>
<dbReference type="EMBL" id="CP016379">
    <property type="protein sequence ID" value="AZR72448.1"/>
    <property type="molecule type" value="Genomic_DNA"/>
</dbReference>
<evidence type="ECO:0000256" key="2">
    <source>
        <dbReference type="ARBA" id="ARBA00022801"/>
    </source>
</evidence>
<dbReference type="InterPro" id="IPR001650">
    <property type="entry name" value="Helicase_C-like"/>
</dbReference>
<dbReference type="InterPro" id="IPR049730">
    <property type="entry name" value="SNF2/RAD54-like_C"/>
</dbReference>
<dbReference type="InterPro" id="IPR000330">
    <property type="entry name" value="SNF2_N"/>
</dbReference>
<dbReference type="CDD" id="cd18793">
    <property type="entry name" value="SF2_C_SNF"/>
    <property type="match status" value="1"/>
</dbReference>
<evidence type="ECO:0000256" key="3">
    <source>
        <dbReference type="ARBA" id="ARBA00022806"/>
    </source>
</evidence>
<keyword evidence="1" id="KW-0547">Nucleotide-binding</keyword>
<dbReference type="GO" id="GO:0016787">
    <property type="term" value="F:hydrolase activity"/>
    <property type="evidence" value="ECO:0007669"/>
    <property type="project" value="UniProtKB-KW"/>
</dbReference>